<dbReference type="InterPro" id="IPR011613">
    <property type="entry name" value="GH15-like"/>
</dbReference>
<sequence length="403" mass="45293">MNVQTPAPERDYMAIADHALYAIGNLRTAALISLDGSVESYCIPNFDSPSVFARILDKNKGGHFSIAPTVPFATKQNYLPSSNVLQTKFLNDKGVVSVTDFLPRQENGDTKRPLLFWLIRRVEVVRGSIPLRVECAPAFNYARDKHTTEIVVDDSVLSHTQNKAVFESPNLKVDLRYVAESTIDNVPIPEVNLDLLDLSSKGHLGPATYCNFSLEEGQRVTFVFRICPKEGFRAPIKATQAHADELGVPLEKVIKGVAKLRPDDDPTLTKELLDHLFVSTNKYWSSWIRGSTYQGSWKEAVHRSALALKLLIYEPTGAVVASPTFSLPEYIGGTRNWDYRASWIRDSSFTLYALIRLGFTHEANAYLDFIFERLRNKNPDGSLQIMYTIHGERVSARSNAYIY</sequence>
<dbReference type="Pfam" id="PF00723">
    <property type="entry name" value="Glyco_hydro_15"/>
    <property type="match status" value="1"/>
</dbReference>
<dbReference type="InterPro" id="IPR012341">
    <property type="entry name" value="6hp_glycosidase-like_sf"/>
</dbReference>
<keyword evidence="3" id="KW-0326">Glycosidase</keyword>
<keyword evidence="4" id="KW-1185">Reference proteome</keyword>
<evidence type="ECO:0000259" key="1">
    <source>
        <dbReference type="Pfam" id="PF00723"/>
    </source>
</evidence>
<evidence type="ECO:0000259" key="2">
    <source>
        <dbReference type="Pfam" id="PF19291"/>
    </source>
</evidence>
<dbReference type="SUPFAM" id="SSF48208">
    <property type="entry name" value="Six-hairpin glycosidases"/>
    <property type="match status" value="1"/>
</dbReference>
<comment type="caution">
    <text evidence="3">The sequence shown here is derived from an EMBL/GenBank/DDBJ whole genome shotgun (WGS) entry which is preliminary data.</text>
</comment>
<accession>A0A8I3A6Z2</accession>
<organism evidence="3 4">
    <name type="scientific">Boletus reticuloceps</name>
    <dbReference type="NCBI Taxonomy" id="495285"/>
    <lineage>
        <taxon>Eukaryota</taxon>
        <taxon>Fungi</taxon>
        <taxon>Dikarya</taxon>
        <taxon>Basidiomycota</taxon>
        <taxon>Agaricomycotina</taxon>
        <taxon>Agaricomycetes</taxon>
        <taxon>Agaricomycetidae</taxon>
        <taxon>Boletales</taxon>
        <taxon>Boletineae</taxon>
        <taxon>Boletaceae</taxon>
        <taxon>Boletoideae</taxon>
        <taxon>Boletus</taxon>
    </lineage>
</organism>
<reference evidence="3" key="1">
    <citation type="submission" date="2021-03" db="EMBL/GenBank/DDBJ databases">
        <title>Evolutionary innovations through gain and loss of genes in the ectomycorrhizal Boletales.</title>
        <authorList>
            <person name="Wu G."/>
            <person name="Miyauchi S."/>
            <person name="Morin E."/>
            <person name="Yang Z.-L."/>
            <person name="Xu J."/>
            <person name="Martin F.M."/>
        </authorList>
    </citation>
    <scope>NUCLEOTIDE SEQUENCE</scope>
    <source>
        <strain evidence="3">BR01</strain>
    </source>
</reference>
<dbReference type="OrthoDB" id="406733at2759"/>
<proteinExistence type="predicted"/>
<dbReference type="PANTHER" id="PTHR31616">
    <property type="entry name" value="TREHALASE"/>
    <property type="match status" value="1"/>
</dbReference>
<dbReference type="GO" id="GO:0004553">
    <property type="term" value="F:hydrolase activity, hydrolyzing O-glycosyl compounds"/>
    <property type="evidence" value="ECO:0007669"/>
    <property type="project" value="TreeGrafter"/>
</dbReference>
<evidence type="ECO:0000313" key="4">
    <source>
        <dbReference type="Proteomes" id="UP000683000"/>
    </source>
</evidence>
<protein>
    <submittedName>
        <fullName evidence="3">Six-hairpin glycosidase-like protein</fullName>
    </submittedName>
</protein>
<feature type="domain" description="GH15-like" evidence="1">
    <location>
        <begin position="298"/>
        <end position="392"/>
    </location>
</feature>
<dbReference type="Pfam" id="PF19291">
    <property type="entry name" value="TREH_N"/>
    <property type="match status" value="1"/>
</dbReference>
<dbReference type="Gene3D" id="1.50.10.10">
    <property type="match status" value="1"/>
</dbReference>
<dbReference type="AlphaFoldDB" id="A0A8I3A6Z2"/>
<evidence type="ECO:0000313" key="3">
    <source>
        <dbReference type="EMBL" id="KAG6372516.1"/>
    </source>
</evidence>
<name>A0A8I3A6Z2_9AGAM</name>
<feature type="domain" description="Trehalase-like N-terminal" evidence="2">
    <location>
        <begin position="23"/>
        <end position="175"/>
    </location>
</feature>
<gene>
    <name evidence="3" type="ORF">JVT61DRAFT_7622</name>
</gene>
<dbReference type="EMBL" id="JAGFBS010000027">
    <property type="protein sequence ID" value="KAG6372516.1"/>
    <property type="molecule type" value="Genomic_DNA"/>
</dbReference>
<dbReference type="InterPro" id="IPR008928">
    <property type="entry name" value="6-hairpin_glycosidase_sf"/>
</dbReference>
<dbReference type="PANTHER" id="PTHR31616:SF0">
    <property type="entry name" value="GLUCAN 1,4-ALPHA-GLUCOSIDASE"/>
    <property type="match status" value="1"/>
</dbReference>
<dbReference type="Proteomes" id="UP000683000">
    <property type="component" value="Unassembled WGS sequence"/>
</dbReference>
<keyword evidence="3" id="KW-0378">Hydrolase</keyword>
<dbReference type="GO" id="GO:0005975">
    <property type="term" value="P:carbohydrate metabolic process"/>
    <property type="evidence" value="ECO:0007669"/>
    <property type="project" value="InterPro"/>
</dbReference>
<dbReference type="InterPro" id="IPR045582">
    <property type="entry name" value="Trehalase-like_N"/>
</dbReference>